<dbReference type="PANTHER" id="PTHR23335">
    <property type="entry name" value="CALMODULIN-BINDING TRANSCRIPTION ACTIVATOR CAMTA"/>
    <property type="match status" value="1"/>
</dbReference>
<evidence type="ECO:0000256" key="1">
    <source>
        <dbReference type="ARBA" id="ARBA00004123"/>
    </source>
</evidence>
<keyword evidence="5" id="KW-0804">Transcription</keyword>
<evidence type="ECO:0000256" key="4">
    <source>
        <dbReference type="ARBA" id="ARBA00023159"/>
    </source>
</evidence>
<organism evidence="11 12">
    <name type="scientific">Marchantia polymorpha subsp. ruderalis</name>
    <dbReference type="NCBI Taxonomy" id="1480154"/>
    <lineage>
        <taxon>Eukaryota</taxon>
        <taxon>Viridiplantae</taxon>
        <taxon>Streptophyta</taxon>
        <taxon>Embryophyta</taxon>
        <taxon>Marchantiophyta</taxon>
        <taxon>Marchantiopsida</taxon>
        <taxon>Marchantiidae</taxon>
        <taxon>Marchantiales</taxon>
        <taxon>Marchantiaceae</taxon>
        <taxon>Marchantia</taxon>
    </lineage>
</organism>
<dbReference type="PROSITE" id="PS50088">
    <property type="entry name" value="ANK_REPEAT"/>
    <property type="match status" value="1"/>
</dbReference>
<feature type="compositionally biased region" description="Polar residues" evidence="8">
    <location>
        <begin position="523"/>
        <end position="551"/>
    </location>
</feature>
<dbReference type="InterPro" id="IPR002909">
    <property type="entry name" value="IPT_dom"/>
</dbReference>
<evidence type="ECO:0000256" key="7">
    <source>
        <dbReference type="PROSITE-ProRule" id="PRU00023"/>
    </source>
</evidence>
<dbReference type="InterPro" id="IPR027417">
    <property type="entry name" value="P-loop_NTPase"/>
</dbReference>
<feature type="region of interest" description="Disordered" evidence="8">
    <location>
        <begin position="520"/>
        <end position="552"/>
    </location>
</feature>
<dbReference type="PANTHER" id="PTHR23335:SF1">
    <property type="entry name" value="CALMODULIN-BINDING TRANSCRIPTION ACTIVATOR, ISOFORM F"/>
    <property type="match status" value="1"/>
</dbReference>
<evidence type="ECO:0000313" key="11">
    <source>
        <dbReference type="EMBL" id="OAE30654.1"/>
    </source>
</evidence>
<proteinExistence type="inferred from homology"/>
<keyword evidence="6" id="KW-0539">Nucleus</keyword>
<dbReference type="GO" id="GO:0006357">
    <property type="term" value="P:regulation of transcription by RNA polymerase II"/>
    <property type="evidence" value="ECO:0007669"/>
    <property type="project" value="TreeGrafter"/>
</dbReference>
<feature type="region of interest" description="Disordered" evidence="8">
    <location>
        <begin position="187"/>
        <end position="262"/>
    </location>
</feature>
<dbReference type="Pfam" id="PF00612">
    <property type="entry name" value="IQ"/>
    <property type="match status" value="2"/>
</dbReference>
<gene>
    <name evidence="11" type="ORF">AXG93_3016s1380</name>
    <name evidence="10" type="ORF">Mp_7g03150</name>
</gene>
<dbReference type="EMBL" id="LVLJ01001283">
    <property type="protein sequence ID" value="OAE30654.1"/>
    <property type="molecule type" value="Genomic_DNA"/>
</dbReference>
<dbReference type="AlphaFoldDB" id="A0A176WCI9"/>
<comment type="subcellular location">
    <subcellularLocation>
        <location evidence="1">Nucleus</location>
    </subcellularLocation>
</comment>
<dbReference type="GO" id="GO:0005634">
    <property type="term" value="C:nucleus"/>
    <property type="evidence" value="ECO:0007669"/>
    <property type="project" value="UniProtKB-SubCell"/>
</dbReference>
<dbReference type="Pfam" id="PF01833">
    <property type="entry name" value="TIG"/>
    <property type="match status" value="1"/>
</dbReference>
<dbReference type="SUPFAM" id="SSF48403">
    <property type="entry name" value="Ankyrin repeat"/>
    <property type="match status" value="1"/>
</dbReference>
<dbReference type="GO" id="GO:0003712">
    <property type="term" value="F:transcription coregulator activity"/>
    <property type="evidence" value="ECO:0007669"/>
    <property type="project" value="TreeGrafter"/>
</dbReference>
<dbReference type="Gene3D" id="1.20.5.190">
    <property type="match status" value="1"/>
</dbReference>
<dbReference type="Proteomes" id="UP001162541">
    <property type="component" value="Chromosome 7"/>
</dbReference>
<dbReference type="PROSITE" id="PS51437">
    <property type="entry name" value="CG_1"/>
    <property type="match status" value="1"/>
</dbReference>
<dbReference type="CDD" id="cd23767">
    <property type="entry name" value="IQCD"/>
    <property type="match status" value="1"/>
</dbReference>
<keyword evidence="4" id="KW-0010">Activator</keyword>
<dbReference type="InterPro" id="IPR014756">
    <property type="entry name" value="Ig_E-set"/>
</dbReference>
<sequence>MASMTAGRPRNLPPQPEVDVRQIIHEAQTRWLRPVEVCEILRNYRIHNFKLNPVPPTQPQSGSLFLFDRKALRYFRKDGHNWRKKKDGKTVREAHERLKAGSVDVLHCYYAHGEDNVNFQRRCYWMLDPSYEHIVLVHYREVTENNRSCIIRTMHDYNSTYHPPLASQHQHVSPTVSVLTNASLPSSVASPETVEAAGASLSPELDEAESAEPDEFEDPSLEIEGDQSGLQPSLLEQLGNQPLPGAHSASSSNQWPSLGRTAKNLGVTDGQFAPLFSHQDNRDFKPSFADLQQQRPQRMSSTSQSVNYPLLQNYPRDVGSIRQQFADMLDSPGPYPSSSQRSTSSINHSLDLSVLTSMIQDGNSGHAGNGAERFARPEVNSPPDWAGMLRQVTTPSTRRALLEGQGLNPGLGQSPHGKDTPPVLGTPISPKGIVDALSPRNLGRAPQTTLEANLRAVTEKEVLKEAEEKAQAQRTRWQTTQLTEPSPVDSVIHRNVDLSGGAQQMSANHFIEPDTLEHLVRSGHSNPDSFSTSGSNEKGSWMQQAPQQNEQPVHASQLYQNGNLYDHQSQPNQERVQHENLQPIVPPPHSTGFSFMDHSGLGNGDLFSPTEHYLKDVQSEEGAHREVIESYKKLDSFGRWMTAEIASDIAPYLMVEPGAWDNMQQMQMGGNLDPSPTEQCFNISDFSPEWGSSTEETKVLITGTFVGSITPTDHTWACMFGEIEVPAELVEGGALRCKAPKHEPGRVSFYITRSDRFACSQVREFEYRSAGTTNESTPTLLTGESSKIEETAEELRYKVRFARMLMATTTLSNCRMNSRTQTFKESEDDDWRQLESMLEAKRPLAEVKEQLIQLMFKRKLQEWLKEKSLLKDGKRASVHDDQGWGVSHFSAALGYVWSIRPTLNAEIPINFRDEKGWTALHWAAYCGREEVVCALLEAGASPNCATYCNKKYPQGQYPADLASERGHNGIAAFLSEKALTARLCGLNLEDGTQVDENAALLAADKAVAQLARRSSIRSSVHVEKDHEVLQTSLLAVRNATQAAALIQDANRQASFRRRMLHLADDVVDEYGLSQAEVRSMLAAQKIQKAYRGHQKNKKLHLAATAIQRKFRGWKGRKDFQTFRQRIIKLQAHVRGRLVRKQFRKILWSVSIVEKVVLRWLRRRNGLRGFRSEFIELPTNSDDDDDLMREGRHRSTAAVEKDVRRVQEMAREKKAREQYNRLHERISKGEPYNSSYPDHGQVSRDYMVGQDSVMTTVE</sequence>
<feature type="domain" description="CG-1" evidence="9">
    <location>
        <begin position="20"/>
        <end position="148"/>
    </location>
</feature>
<reference evidence="13" key="3">
    <citation type="journal article" date="2020" name="Curr. Biol.">
        <title>Chromatin organization in early land plants reveals an ancestral association between H3K27me3, transposons, and constitutive heterochromatin.</title>
        <authorList>
            <person name="Montgomery S.A."/>
            <person name="Tanizawa Y."/>
            <person name="Galik B."/>
            <person name="Wang N."/>
            <person name="Ito T."/>
            <person name="Mochizuki T."/>
            <person name="Akimcheva S."/>
            <person name="Bowman J.L."/>
            <person name="Cognat V."/>
            <person name="Marechal-Drouard L."/>
            <person name="Ekker H."/>
            <person name="Hong S.F."/>
            <person name="Kohchi T."/>
            <person name="Lin S.S."/>
            <person name="Liu L.D."/>
            <person name="Nakamura Y."/>
            <person name="Valeeva L.R."/>
            <person name="Shakirov E.V."/>
            <person name="Shippen D.E."/>
            <person name="Wei W.L."/>
            <person name="Yagura M."/>
            <person name="Yamaoka S."/>
            <person name="Yamato K.T."/>
            <person name="Liu C."/>
            <person name="Berger F."/>
        </authorList>
    </citation>
    <scope>NUCLEOTIDE SEQUENCE [LARGE SCALE GENOMIC DNA]</scope>
    <source>
        <strain evidence="13">Tak-1</strain>
    </source>
</reference>
<dbReference type="Gene3D" id="1.25.40.20">
    <property type="entry name" value="Ankyrin repeat-containing domain"/>
    <property type="match status" value="1"/>
</dbReference>
<keyword evidence="3 7" id="KW-0040">ANK repeat</keyword>
<feature type="compositionally biased region" description="Acidic residues" evidence="8">
    <location>
        <begin position="204"/>
        <end position="225"/>
    </location>
</feature>
<evidence type="ECO:0000256" key="2">
    <source>
        <dbReference type="ARBA" id="ARBA00008267"/>
    </source>
</evidence>
<dbReference type="InterPro" id="IPR005559">
    <property type="entry name" value="CG-1_dom"/>
</dbReference>
<evidence type="ECO:0000313" key="10">
    <source>
        <dbReference type="EMBL" id="BBN16056.1"/>
    </source>
</evidence>
<dbReference type="GO" id="GO:0003690">
    <property type="term" value="F:double-stranded DNA binding"/>
    <property type="evidence" value="ECO:0007669"/>
    <property type="project" value="TreeGrafter"/>
</dbReference>
<evidence type="ECO:0000313" key="12">
    <source>
        <dbReference type="Proteomes" id="UP000077202"/>
    </source>
</evidence>
<evidence type="ECO:0000256" key="3">
    <source>
        <dbReference type="ARBA" id="ARBA00023043"/>
    </source>
</evidence>
<dbReference type="PROSITE" id="PS50297">
    <property type="entry name" value="ANK_REP_REGION"/>
    <property type="match status" value="1"/>
</dbReference>
<dbReference type="Pfam" id="PF03859">
    <property type="entry name" value="CG-1"/>
    <property type="match status" value="1"/>
</dbReference>
<reference evidence="11 12" key="1">
    <citation type="submission" date="2016-03" db="EMBL/GenBank/DDBJ databases">
        <title>Mechanisms controlling the formation of the plant cell surface in tip-growing cells are functionally conserved among land plants.</title>
        <authorList>
            <person name="Honkanen S."/>
            <person name="Jones V.A."/>
            <person name="Morieri G."/>
            <person name="Champion C."/>
            <person name="Hetherington A.J."/>
            <person name="Kelly S."/>
            <person name="Saint-Marcoux D."/>
            <person name="Proust H."/>
            <person name="Prescott H."/>
            <person name="Dolan L."/>
        </authorList>
    </citation>
    <scope>NUCLEOTIDE SEQUENCE [LARGE SCALE GENOMIC DNA]</scope>
    <source>
        <strain evidence="12">cv. Tak-1 and cv. Tak-2</strain>
        <tissue evidence="11">Whole gametophyte</tissue>
    </source>
</reference>
<dbReference type="CDD" id="cd00102">
    <property type="entry name" value="IPT"/>
    <property type="match status" value="1"/>
</dbReference>
<accession>A0A176WCI9</accession>
<feature type="repeat" description="ANK" evidence="7">
    <location>
        <begin position="915"/>
        <end position="947"/>
    </location>
</feature>
<evidence type="ECO:0000256" key="5">
    <source>
        <dbReference type="ARBA" id="ARBA00023163"/>
    </source>
</evidence>
<dbReference type="SUPFAM" id="SSF52540">
    <property type="entry name" value="P-loop containing nucleoside triphosphate hydrolases"/>
    <property type="match status" value="1"/>
</dbReference>
<dbReference type="SUPFAM" id="SSF81296">
    <property type="entry name" value="E set domains"/>
    <property type="match status" value="1"/>
</dbReference>
<protein>
    <recommendedName>
        <fullName evidence="9">CG-1 domain-containing protein</fullName>
    </recommendedName>
</protein>
<dbReference type="PROSITE" id="PS50096">
    <property type="entry name" value="IQ"/>
    <property type="match status" value="3"/>
</dbReference>
<name>A0A176WCI9_MARPO</name>
<dbReference type="SMART" id="SM00015">
    <property type="entry name" value="IQ"/>
    <property type="match status" value="2"/>
</dbReference>
<evidence type="ECO:0000259" key="9">
    <source>
        <dbReference type="PROSITE" id="PS51437"/>
    </source>
</evidence>
<dbReference type="Proteomes" id="UP000077202">
    <property type="component" value="Unassembled WGS sequence"/>
</dbReference>
<evidence type="ECO:0000313" key="13">
    <source>
        <dbReference type="Proteomes" id="UP001162541"/>
    </source>
</evidence>
<reference evidence="10" key="2">
    <citation type="journal article" date="2019" name="Curr. Biol.">
        <title>Chromatin organization in early land plants reveals an ancestral association between H3K27me3, transposons, and constitutive heterochromatin.</title>
        <authorList>
            <person name="Montgomery S.A."/>
            <person name="Tanizawa Y."/>
            <person name="Galik B."/>
            <person name="Wang N."/>
            <person name="Ito T."/>
            <person name="Mochizuki T."/>
            <person name="Akimcheva S."/>
            <person name="Bowman J."/>
            <person name="Cognat V."/>
            <person name="Drouard L."/>
            <person name="Ekker H."/>
            <person name="Houng S."/>
            <person name="Kohchi T."/>
            <person name="Lin S."/>
            <person name="Liu L.D."/>
            <person name="Nakamura Y."/>
            <person name="Valeeva L.R."/>
            <person name="Shakirov E.V."/>
            <person name="Shippen D.E."/>
            <person name="Wei W."/>
            <person name="Yagura M."/>
            <person name="Yamaoka S."/>
            <person name="Yamato K.T."/>
            <person name="Liu C."/>
            <person name="Berger F."/>
        </authorList>
    </citation>
    <scope>NUCLEOTIDE SEQUENCE [LARGE SCALE GENOMIC DNA]</scope>
    <source>
        <strain evidence="10">Tak-1</strain>
    </source>
</reference>
<dbReference type="SMART" id="SM00248">
    <property type="entry name" value="ANK"/>
    <property type="match status" value="2"/>
</dbReference>
<dbReference type="InterPro" id="IPR002110">
    <property type="entry name" value="Ankyrin_rpt"/>
</dbReference>
<evidence type="ECO:0000256" key="8">
    <source>
        <dbReference type="SAM" id="MobiDB-lite"/>
    </source>
</evidence>
<dbReference type="EMBL" id="AP019872">
    <property type="protein sequence ID" value="BBN16056.1"/>
    <property type="molecule type" value="Genomic_DNA"/>
</dbReference>
<keyword evidence="12" id="KW-1185">Reference proteome</keyword>
<evidence type="ECO:0000256" key="6">
    <source>
        <dbReference type="ARBA" id="ARBA00023242"/>
    </source>
</evidence>
<dbReference type="Gene3D" id="2.60.40.10">
    <property type="entry name" value="Immunoglobulins"/>
    <property type="match status" value="1"/>
</dbReference>
<dbReference type="InterPro" id="IPR000048">
    <property type="entry name" value="IQ_motif_EF-hand-BS"/>
</dbReference>
<comment type="similarity">
    <text evidence="2">Belongs to the CAMTA family.</text>
</comment>
<dbReference type="InterPro" id="IPR013783">
    <property type="entry name" value="Ig-like_fold"/>
</dbReference>
<dbReference type="Pfam" id="PF00023">
    <property type="entry name" value="Ank"/>
    <property type="match status" value="1"/>
</dbReference>
<dbReference type="InterPro" id="IPR036770">
    <property type="entry name" value="Ankyrin_rpt-contain_sf"/>
</dbReference>
<dbReference type="SMART" id="SM01076">
    <property type="entry name" value="CG-1"/>
    <property type="match status" value="1"/>
</dbReference>